<dbReference type="Pfam" id="PF05553">
    <property type="entry name" value="DUF761"/>
    <property type="match status" value="1"/>
</dbReference>
<reference evidence="3" key="1">
    <citation type="submission" date="2025-08" db="UniProtKB">
        <authorList>
            <consortium name="RefSeq"/>
        </authorList>
    </citation>
    <scope>IDENTIFICATION</scope>
    <source>
        <tissue evidence="3">Stem</tissue>
    </source>
</reference>
<evidence type="ECO:0000313" key="3">
    <source>
        <dbReference type="RefSeq" id="XP_008443602.2"/>
    </source>
</evidence>
<feature type="region of interest" description="Disordered" evidence="1">
    <location>
        <begin position="1"/>
        <end position="22"/>
    </location>
</feature>
<dbReference type="GeneID" id="103487158"/>
<evidence type="ECO:0000256" key="1">
    <source>
        <dbReference type="SAM" id="MobiDB-lite"/>
    </source>
</evidence>
<dbReference type="InParanoid" id="A0A1S3B8H1"/>
<gene>
    <name evidence="3" type="primary">LOC103487158</name>
</gene>
<dbReference type="PANTHER" id="PTHR33450:SF4">
    <property type="entry name" value="OS04G0665666 PROTEIN"/>
    <property type="match status" value="1"/>
</dbReference>
<name>A0A1S3B8H1_CUCME</name>
<accession>A0A1S3B8H1</accession>
<keyword evidence="2" id="KW-1185">Reference proteome</keyword>
<protein>
    <submittedName>
        <fullName evidence="3">Uncharacterized protein LOC103487158</fullName>
    </submittedName>
</protein>
<dbReference type="KEGG" id="cmo:103487158"/>
<organism evidence="2 3">
    <name type="scientific">Cucumis melo</name>
    <name type="common">Muskmelon</name>
    <dbReference type="NCBI Taxonomy" id="3656"/>
    <lineage>
        <taxon>Eukaryota</taxon>
        <taxon>Viridiplantae</taxon>
        <taxon>Streptophyta</taxon>
        <taxon>Embryophyta</taxon>
        <taxon>Tracheophyta</taxon>
        <taxon>Spermatophyta</taxon>
        <taxon>Magnoliopsida</taxon>
        <taxon>eudicotyledons</taxon>
        <taxon>Gunneridae</taxon>
        <taxon>Pentapetalae</taxon>
        <taxon>rosids</taxon>
        <taxon>fabids</taxon>
        <taxon>Cucurbitales</taxon>
        <taxon>Cucurbitaceae</taxon>
        <taxon>Benincaseae</taxon>
        <taxon>Cucumis</taxon>
    </lineage>
</organism>
<dbReference type="AlphaFoldDB" id="A0A1S3B8H1"/>
<dbReference type="InterPro" id="IPR008480">
    <property type="entry name" value="DUF761_pln"/>
</dbReference>
<dbReference type="PANTHER" id="PTHR33450">
    <property type="entry name" value="EMB|CAB67623.1-RELATED"/>
    <property type="match status" value="1"/>
</dbReference>
<dbReference type="Proteomes" id="UP001652600">
    <property type="component" value="Chromosome 4"/>
</dbReference>
<evidence type="ECO:0000313" key="2">
    <source>
        <dbReference type="Proteomes" id="UP001652600"/>
    </source>
</evidence>
<dbReference type="eggNOG" id="ENOG502RYUZ">
    <property type="taxonomic scope" value="Eukaryota"/>
</dbReference>
<dbReference type="Gramene" id="MELO3C009637.2.1">
    <property type="protein sequence ID" value="MELO3C009637.2.1"/>
    <property type="gene ID" value="MELO3C009637.2"/>
</dbReference>
<dbReference type="RefSeq" id="XP_008443602.2">
    <property type="nucleotide sequence ID" value="XM_008445380.2"/>
</dbReference>
<sequence length="181" mass="20307">MSSYTSPSSSSSSSSSLQVLPSPSSSTLRLAIKFKALLQTLILSLARAISRAKTTAFQSANIALKRNKKKLLYGSFRLHYNWCSVSSNKYSHVTPAVLTFDHGIGCGAGGDQLGGYLQWLEERDVNKKSNNNNNNNVEDREEGVNEIDKLAEIFIARCHEKFKLEKQESYRRFQDMMARSF</sequence>
<proteinExistence type="predicted"/>